<organism evidence="7">
    <name type="scientific">uncultured Aureispira sp</name>
    <dbReference type="NCBI Taxonomy" id="1331704"/>
    <lineage>
        <taxon>Bacteria</taxon>
        <taxon>Pseudomonadati</taxon>
        <taxon>Bacteroidota</taxon>
        <taxon>Saprospiria</taxon>
        <taxon>Saprospirales</taxon>
        <taxon>Saprospiraceae</taxon>
        <taxon>Aureispira</taxon>
        <taxon>environmental samples</taxon>
    </lineage>
</organism>
<dbReference type="InterPro" id="IPR000878">
    <property type="entry name" value="4pyrrol_Mease"/>
</dbReference>
<sequence>MAGALYLIPTPLGDGITAPLPAYMIQTVHEIDVFITERGKTARQFLKEIKTPIPLQEMTFFELNKRTDPNDLASFLIPAIKEGKNIGLMSEAGCPGVADPGAVVVQMAHEKGIKVIPLVGPSSILLALMASGMNGQQFAFHGYLPIKSPERKKALKELERRSSKNNQTQIFIETPYRNDGFVEDALSALQPNTLFGIAADITLPSEYICTHKVRTWKKKTIPSLHKRPTIFLLLAN</sequence>
<dbReference type="EMBL" id="CACVAQ010000534">
    <property type="protein sequence ID" value="CAA6830112.1"/>
    <property type="molecule type" value="Genomic_DNA"/>
</dbReference>
<evidence type="ECO:0000256" key="4">
    <source>
        <dbReference type="ARBA" id="ARBA00022679"/>
    </source>
</evidence>
<dbReference type="CDD" id="cd11649">
    <property type="entry name" value="RsmI_like"/>
    <property type="match status" value="1"/>
</dbReference>
<evidence type="ECO:0000259" key="6">
    <source>
        <dbReference type="Pfam" id="PF00590"/>
    </source>
</evidence>
<protein>
    <recommendedName>
        <fullName evidence="6">Tetrapyrrole methylase domain-containing protein</fullName>
    </recommendedName>
</protein>
<dbReference type="PANTHER" id="PTHR46111:SF2">
    <property type="entry name" value="SAM-DEPENDENT METHYLTRANSFERASE"/>
    <property type="match status" value="1"/>
</dbReference>
<dbReference type="InterPro" id="IPR014776">
    <property type="entry name" value="4pyrrole_Mease_sub2"/>
</dbReference>
<dbReference type="GO" id="GO:0032259">
    <property type="term" value="P:methylation"/>
    <property type="evidence" value="ECO:0007669"/>
    <property type="project" value="UniProtKB-KW"/>
</dbReference>
<dbReference type="InterPro" id="IPR014777">
    <property type="entry name" value="4pyrrole_Mease_sub1"/>
</dbReference>
<proteinExistence type="predicted"/>
<evidence type="ECO:0000256" key="2">
    <source>
        <dbReference type="ARBA" id="ARBA00022552"/>
    </source>
</evidence>
<dbReference type="PANTHER" id="PTHR46111">
    <property type="entry name" value="RIBOSOMAL RNA SMALL SUBUNIT METHYLTRANSFERASE I"/>
    <property type="match status" value="1"/>
</dbReference>
<dbReference type="GO" id="GO:0008168">
    <property type="term" value="F:methyltransferase activity"/>
    <property type="evidence" value="ECO:0007669"/>
    <property type="project" value="UniProtKB-KW"/>
</dbReference>
<reference evidence="7" key="1">
    <citation type="submission" date="2020-01" db="EMBL/GenBank/DDBJ databases">
        <authorList>
            <person name="Meier V. D."/>
            <person name="Meier V D."/>
        </authorList>
    </citation>
    <scope>NUCLEOTIDE SEQUENCE</scope>
    <source>
        <strain evidence="7">HLG_WM_MAG_10</strain>
    </source>
</reference>
<dbReference type="AlphaFoldDB" id="A0A6S6ULF4"/>
<dbReference type="Gene3D" id="3.40.1010.10">
    <property type="entry name" value="Cobalt-precorrin-4 Transmethylase, Domain 1"/>
    <property type="match status" value="1"/>
</dbReference>
<keyword evidence="3" id="KW-0489">Methyltransferase</keyword>
<dbReference type="GO" id="GO:0006364">
    <property type="term" value="P:rRNA processing"/>
    <property type="evidence" value="ECO:0007669"/>
    <property type="project" value="UniProtKB-KW"/>
</dbReference>
<evidence type="ECO:0000256" key="1">
    <source>
        <dbReference type="ARBA" id="ARBA00022490"/>
    </source>
</evidence>
<gene>
    <name evidence="7" type="ORF">HELGO_WM26519</name>
</gene>
<accession>A0A6S6ULF4</accession>
<dbReference type="SUPFAM" id="SSF53790">
    <property type="entry name" value="Tetrapyrrole methylase"/>
    <property type="match status" value="1"/>
</dbReference>
<dbReference type="PIRSF" id="PIRSF005917">
    <property type="entry name" value="MTase_YraL"/>
    <property type="match status" value="1"/>
</dbReference>
<evidence type="ECO:0000256" key="5">
    <source>
        <dbReference type="ARBA" id="ARBA00022691"/>
    </source>
</evidence>
<keyword evidence="2" id="KW-0698">rRNA processing</keyword>
<dbReference type="Gene3D" id="3.30.950.10">
    <property type="entry name" value="Methyltransferase, Cobalt-precorrin-4 Transmethylase, Domain 2"/>
    <property type="match status" value="1"/>
</dbReference>
<feature type="domain" description="Tetrapyrrole methylase" evidence="6">
    <location>
        <begin position="5"/>
        <end position="212"/>
    </location>
</feature>
<evidence type="ECO:0000256" key="3">
    <source>
        <dbReference type="ARBA" id="ARBA00022603"/>
    </source>
</evidence>
<keyword evidence="1" id="KW-0963">Cytoplasm</keyword>
<keyword evidence="5" id="KW-0949">S-adenosyl-L-methionine</keyword>
<name>A0A6S6ULF4_9BACT</name>
<dbReference type="InterPro" id="IPR035996">
    <property type="entry name" value="4pyrrol_Methylase_sf"/>
</dbReference>
<keyword evidence="4" id="KW-0808">Transferase</keyword>
<dbReference type="Pfam" id="PF00590">
    <property type="entry name" value="TP_methylase"/>
    <property type="match status" value="1"/>
</dbReference>
<evidence type="ECO:0000313" key="7">
    <source>
        <dbReference type="EMBL" id="CAA6830112.1"/>
    </source>
</evidence>
<dbReference type="InterPro" id="IPR008189">
    <property type="entry name" value="rRNA_ssu_MeTfrase_I"/>
</dbReference>